<reference evidence="7 8" key="1">
    <citation type="journal article" date="2015" name="Genome Biol. Evol.">
        <title>The genome of winter moth (Operophtera brumata) provides a genomic perspective on sexual dimorphism and phenology.</title>
        <authorList>
            <person name="Derks M.F."/>
            <person name="Smit S."/>
            <person name="Salis L."/>
            <person name="Schijlen E."/>
            <person name="Bossers A."/>
            <person name="Mateman C."/>
            <person name="Pijl A.S."/>
            <person name="de Ridder D."/>
            <person name="Groenen M.A."/>
            <person name="Visser M.E."/>
            <person name="Megens H.J."/>
        </authorList>
    </citation>
    <scope>NUCLEOTIDE SEQUENCE [LARGE SCALE GENOMIC DNA]</scope>
    <source>
        <strain evidence="7">WM2013NL</strain>
        <tissue evidence="7">Head and thorax</tissue>
    </source>
</reference>
<dbReference type="EMBL" id="JTDY01005377">
    <property type="protein sequence ID" value="KOB67063.1"/>
    <property type="molecule type" value="Genomic_DNA"/>
</dbReference>
<dbReference type="InterPro" id="IPR038514">
    <property type="entry name" value="AAR2_C_sf"/>
</dbReference>
<dbReference type="CDD" id="cd13778">
    <property type="entry name" value="Aar2_C"/>
    <property type="match status" value="1"/>
</dbReference>
<dbReference type="InterPro" id="IPR007946">
    <property type="entry name" value="AAR2"/>
</dbReference>
<keyword evidence="8" id="KW-1185">Reference proteome</keyword>
<comment type="caution">
    <text evidence="7">The sequence shown here is derived from an EMBL/GenBank/DDBJ whole genome shotgun (WGS) entry which is preliminary data.</text>
</comment>
<dbReference type="Proteomes" id="UP000037510">
    <property type="component" value="Unassembled WGS sequence"/>
</dbReference>
<dbReference type="InterPro" id="IPR033647">
    <property type="entry name" value="Aar2_N"/>
</dbReference>
<dbReference type="PANTHER" id="PTHR12689:SF4">
    <property type="entry name" value="PROTEIN AAR2 HOMOLOG"/>
    <property type="match status" value="1"/>
</dbReference>
<organism evidence="7 8">
    <name type="scientific">Operophtera brumata</name>
    <name type="common">Winter moth</name>
    <name type="synonym">Phalaena brumata</name>
    <dbReference type="NCBI Taxonomy" id="104452"/>
    <lineage>
        <taxon>Eukaryota</taxon>
        <taxon>Metazoa</taxon>
        <taxon>Ecdysozoa</taxon>
        <taxon>Arthropoda</taxon>
        <taxon>Hexapoda</taxon>
        <taxon>Insecta</taxon>
        <taxon>Pterygota</taxon>
        <taxon>Neoptera</taxon>
        <taxon>Endopterygota</taxon>
        <taxon>Lepidoptera</taxon>
        <taxon>Glossata</taxon>
        <taxon>Ditrysia</taxon>
        <taxon>Geometroidea</taxon>
        <taxon>Geometridae</taxon>
        <taxon>Larentiinae</taxon>
        <taxon>Operophtera</taxon>
    </lineage>
</organism>
<sequence length="344" mass="39085">MDQDTAKKLLVDGGTFIFLGVPEETVFGIDMQCWNTEEDFRGIKMIPPGLHYIFYSGVSKGTGDMWDKTTEDISKDELVDETIQPELATKLSPDTGIIRASVELMSTTDADRPRGVKTAPSAESLEGTAEATEGSPAETPEQSMSEQSTSEQSMSGQSDAKRAKRLTREERENAMLPDLKPAPGSTPEEITKHYLDQSYCLELMIAQQDEPLHIIGELQFAYLCFLIGHSLDAFEHWKSMVILMCSCDDAIHKYRSVFFHFIRTLEVQIEEMPEDFLADIVMNKNLIYKKLREFFRTAYMSKIDGRLLTLIERFQENLTSKLQWDFTGLDADEDDERPVVRCNE</sequence>
<dbReference type="Pfam" id="PF20981">
    <property type="entry name" value="AAR2_1st"/>
    <property type="match status" value="1"/>
</dbReference>
<dbReference type="InterPro" id="IPR038516">
    <property type="entry name" value="AAR2_N_sf"/>
</dbReference>
<dbReference type="InterPro" id="IPR033648">
    <property type="entry name" value="AAR2_C"/>
</dbReference>
<feature type="domain" description="AAR2 C-terminal" evidence="5">
    <location>
        <begin position="182"/>
        <end position="326"/>
    </location>
</feature>
<evidence type="ECO:0000313" key="7">
    <source>
        <dbReference type="EMBL" id="KOB67063.1"/>
    </source>
</evidence>
<evidence type="ECO:0000313" key="8">
    <source>
        <dbReference type="Proteomes" id="UP000037510"/>
    </source>
</evidence>
<gene>
    <name evidence="7" type="ORF">OBRU01_20377</name>
</gene>
<accession>A0A0L7KUY9</accession>
<dbReference type="Gene3D" id="1.25.40.550">
    <property type="entry name" value="Aar2, C-terminal domain-like"/>
    <property type="match status" value="1"/>
</dbReference>
<dbReference type="AlphaFoldDB" id="A0A0L7KUY9"/>
<evidence type="ECO:0000256" key="4">
    <source>
        <dbReference type="SAM" id="MobiDB-lite"/>
    </source>
</evidence>
<comment type="similarity">
    <text evidence="1">Belongs to the AAR2 family.</text>
</comment>
<feature type="domain" description="AAR2 N-terminal" evidence="6">
    <location>
        <begin position="13"/>
        <end position="69"/>
    </location>
</feature>
<dbReference type="STRING" id="104452.A0A0L7KUY9"/>
<protein>
    <recommendedName>
        <fullName evidence="2">Protein AAR2 homolog</fullName>
    </recommendedName>
    <alternativeName>
        <fullName evidence="3">AAR2 splicing factor homolog</fullName>
    </alternativeName>
</protein>
<evidence type="ECO:0000256" key="2">
    <source>
        <dbReference type="ARBA" id="ARBA00016372"/>
    </source>
</evidence>
<dbReference type="Gene3D" id="2.60.34.20">
    <property type="match status" value="1"/>
</dbReference>
<evidence type="ECO:0000256" key="1">
    <source>
        <dbReference type="ARBA" id="ARBA00006281"/>
    </source>
</evidence>
<dbReference type="Pfam" id="PF05282">
    <property type="entry name" value="AAR2"/>
    <property type="match status" value="1"/>
</dbReference>
<name>A0A0L7KUY9_OPEBR</name>
<evidence type="ECO:0000256" key="3">
    <source>
        <dbReference type="ARBA" id="ARBA00030625"/>
    </source>
</evidence>
<feature type="region of interest" description="Disordered" evidence="4">
    <location>
        <begin position="104"/>
        <end position="165"/>
    </location>
</feature>
<proteinExistence type="inferred from homology"/>
<dbReference type="PANTHER" id="PTHR12689">
    <property type="entry name" value="A1 CISTRON SPLICING FACTOR AAR2-RELATED"/>
    <property type="match status" value="1"/>
</dbReference>
<evidence type="ECO:0000259" key="6">
    <source>
        <dbReference type="Pfam" id="PF20981"/>
    </source>
</evidence>
<evidence type="ECO:0000259" key="5">
    <source>
        <dbReference type="Pfam" id="PF05282"/>
    </source>
</evidence>
<dbReference type="CDD" id="cd13777">
    <property type="entry name" value="Aar2_N"/>
    <property type="match status" value="1"/>
</dbReference>
<feature type="compositionally biased region" description="Low complexity" evidence="4">
    <location>
        <begin position="138"/>
        <end position="158"/>
    </location>
</feature>
<dbReference type="GO" id="GO:0000244">
    <property type="term" value="P:spliceosomal tri-snRNP complex assembly"/>
    <property type="evidence" value="ECO:0007669"/>
    <property type="project" value="TreeGrafter"/>
</dbReference>